<dbReference type="Gene3D" id="1.10.8.240">
    <property type="entry name" value="CofD-like domain"/>
    <property type="match status" value="1"/>
</dbReference>
<dbReference type="InterPro" id="IPR002882">
    <property type="entry name" value="CofD"/>
</dbReference>
<keyword evidence="2" id="KW-0460">Magnesium</keyword>
<dbReference type="GO" id="GO:0000287">
    <property type="term" value="F:magnesium ion binding"/>
    <property type="evidence" value="ECO:0007669"/>
    <property type="project" value="InterPro"/>
</dbReference>
<reference evidence="3" key="2">
    <citation type="submission" date="2020-06" db="EMBL/GenBank/DDBJ databases">
        <authorList>
            <person name="Wang Y."/>
        </authorList>
    </citation>
    <scope>NUCLEOTIDE SEQUENCE</scope>
    <source>
        <strain evidence="3">L14</strain>
        <strain evidence="5">L15a</strain>
        <strain evidence="8">L19a</strain>
        <strain evidence="7">T1C4</strain>
        <strain evidence="4">T1L11</strain>
        <strain evidence="6">T3L1</strain>
    </source>
</reference>
<dbReference type="Proteomes" id="UP000587702">
    <property type="component" value="Unassembled WGS sequence"/>
</dbReference>
<evidence type="ECO:0000313" key="12">
    <source>
        <dbReference type="Proteomes" id="UP000563820"/>
    </source>
</evidence>
<dbReference type="InterPro" id="IPR010115">
    <property type="entry name" value="FbiA/CofD"/>
</dbReference>
<sequence>MITILAGGTGSVKLVRGVVSQEPKVNVISNVGDNYWLYGLYVCPDIDTIVYGLADLLDQEKGWGIKKDTFNFLRQMEVFGEPTWFRIGDRDAATHLIRTNMLKNGRNLSDITKWMCEKFAVTANIIPVTDNTIETRITTDKGELHLQEYWVKHRGKDPILGIQYIGAEKSRPNPEAVNAIHDADMVIIAPGNPLTSIGPMLQIKGIRKELSKIKKKVVAVSPLIGDNAISGPAAKYMQAAGIESNAYGLAKMYSDVCSNIIVDTKDRMLTKKIQSLDIKVYETKITMKNKLAEDALANFILKQVHV</sequence>
<accession>A0A7K4M5R3</accession>
<dbReference type="Pfam" id="PF01933">
    <property type="entry name" value="CofD"/>
    <property type="match status" value="1"/>
</dbReference>
<evidence type="ECO:0000313" key="5">
    <source>
        <dbReference type="EMBL" id="NWJ56948.1"/>
    </source>
</evidence>
<dbReference type="SUPFAM" id="SSF142338">
    <property type="entry name" value="CofD-like"/>
    <property type="match status" value="1"/>
</dbReference>
<evidence type="ECO:0000256" key="2">
    <source>
        <dbReference type="ARBA" id="ARBA00022842"/>
    </source>
</evidence>
<evidence type="ECO:0000256" key="1">
    <source>
        <dbReference type="ARBA" id="ARBA00022679"/>
    </source>
</evidence>
<evidence type="ECO:0000313" key="6">
    <source>
        <dbReference type="EMBL" id="NWJ83954.1"/>
    </source>
</evidence>
<dbReference type="EMBL" id="JACATE010000004">
    <property type="protein sequence ID" value="NWJ28383.1"/>
    <property type="molecule type" value="Genomic_DNA"/>
</dbReference>
<dbReference type="EMBL" id="JACATF010000013">
    <property type="protein sequence ID" value="NWK07594.1"/>
    <property type="molecule type" value="Genomic_DNA"/>
</dbReference>
<dbReference type="Proteomes" id="UP000535457">
    <property type="component" value="Unassembled WGS sequence"/>
</dbReference>
<evidence type="ECO:0000313" key="14">
    <source>
        <dbReference type="Proteomes" id="UP000587702"/>
    </source>
</evidence>
<dbReference type="EC" id="2.7.8.28" evidence="3"/>
<evidence type="ECO:0000313" key="8">
    <source>
        <dbReference type="EMBL" id="NWK13397.1"/>
    </source>
</evidence>
<dbReference type="InterPro" id="IPR038136">
    <property type="entry name" value="CofD-like_dom_sf"/>
</dbReference>
<comment type="caution">
    <text evidence="3">The sequence shown here is derived from an EMBL/GenBank/DDBJ whole genome shotgun (WGS) entry which is preliminary data.</text>
</comment>
<dbReference type="EMBL" id="JACATH010000002">
    <property type="protein sequence ID" value="NWJ56948.1"/>
    <property type="molecule type" value="Genomic_DNA"/>
</dbReference>
<dbReference type="CDD" id="cd07186">
    <property type="entry name" value="CofD_like"/>
    <property type="match status" value="1"/>
</dbReference>
<dbReference type="EMBL" id="JACATI010000001">
    <property type="protein sequence ID" value="NWJ19479.1"/>
    <property type="molecule type" value="Genomic_DNA"/>
</dbReference>
<dbReference type="EMBL" id="JACATC010000004">
    <property type="protein sequence ID" value="NWJ83954.1"/>
    <property type="molecule type" value="Genomic_DNA"/>
</dbReference>
<dbReference type="Gene3D" id="3.40.50.10680">
    <property type="entry name" value="CofD-like domains"/>
    <property type="match status" value="1"/>
</dbReference>
<evidence type="ECO:0000313" key="9">
    <source>
        <dbReference type="Proteomes" id="UP000520052"/>
    </source>
</evidence>
<dbReference type="Proteomes" id="UP000520052">
    <property type="component" value="Unassembled WGS sequence"/>
</dbReference>
<keyword evidence="1 3" id="KW-0808">Transferase</keyword>
<dbReference type="PANTHER" id="PTHR43007:SF1">
    <property type="entry name" value="2-PHOSPHO-L-LACTATE TRANSFERASE"/>
    <property type="match status" value="1"/>
</dbReference>
<organism evidence="3 14">
    <name type="scientific">Marine Group I thaumarchaeote</name>
    <dbReference type="NCBI Taxonomy" id="2511932"/>
    <lineage>
        <taxon>Archaea</taxon>
        <taxon>Nitrososphaerota</taxon>
        <taxon>Marine Group I</taxon>
    </lineage>
</organism>
<evidence type="ECO:0000313" key="4">
    <source>
        <dbReference type="EMBL" id="NWJ28383.1"/>
    </source>
</evidence>
<dbReference type="FunFam" id="1.10.8.240:FF:000001">
    <property type="entry name" value="2-phospho-L-lactate transferase"/>
    <property type="match status" value="1"/>
</dbReference>
<dbReference type="EMBL" id="JACATG010000001">
    <property type="protein sequence ID" value="NWK13397.1"/>
    <property type="molecule type" value="Genomic_DNA"/>
</dbReference>
<dbReference type="PANTHER" id="PTHR43007">
    <property type="entry name" value="2-PHOSPHO-L-LACTATE TRANSFERASE"/>
    <property type="match status" value="1"/>
</dbReference>
<dbReference type="GO" id="GO:0043743">
    <property type="term" value="F:LPPG:FO 2-phospho-L-lactate transferase activity"/>
    <property type="evidence" value="ECO:0007669"/>
    <property type="project" value="UniProtKB-EC"/>
</dbReference>
<evidence type="ECO:0000313" key="13">
    <source>
        <dbReference type="Proteomes" id="UP000575480"/>
    </source>
</evidence>
<dbReference type="Proteomes" id="UP000563820">
    <property type="component" value="Unassembled WGS sequence"/>
</dbReference>
<evidence type="ECO:0000313" key="7">
    <source>
        <dbReference type="EMBL" id="NWK07594.1"/>
    </source>
</evidence>
<dbReference type="HAMAP" id="MF_01257">
    <property type="entry name" value="CofD"/>
    <property type="match status" value="1"/>
</dbReference>
<evidence type="ECO:0000313" key="11">
    <source>
        <dbReference type="Proteomes" id="UP000559282"/>
    </source>
</evidence>
<reference evidence="9 10" key="1">
    <citation type="journal article" date="2019" name="Environ. Microbiol.">
        <title>Genomics insights into ecotype formation of ammonia-oxidizing archaea in the deep ocean.</title>
        <authorList>
            <person name="Wang Y."/>
            <person name="Huang J.M."/>
            <person name="Cui G.J."/>
            <person name="Nunoura T."/>
            <person name="Takaki Y."/>
            <person name="Li W.L."/>
            <person name="Li J."/>
            <person name="Gao Z.M."/>
            <person name="Takai K."/>
            <person name="Zhang A.Q."/>
            <person name="Stepanauskas R."/>
        </authorList>
    </citation>
    <scope>NUCLEOTIDE SEQUENCE [LARGE SCALE GENOMIC DNA]</scope>
    <source>
        <strain evidence="3 14">L14</strain>
        <strain evidence="5 13">L15a</strain>
        <strain evidence="8 10">L19a</strain>
        <strain evidence="7 11">T1C4</strain>
        <strain evidence="4 12">T1L11</strain>
        <strain evidence="6 9">T3L1</strain>
    </source>
</reference>
<dbReference type="NCBIfam" id="TIGR01819">
    <property type="entry name" value="F420_cofD"/>
    <property type="match status" value="1"/>
</dbReference>
<gene>
    <name evidence="7" type="ORF">HX847_04170</name>
    <name evidence="4" type="ORF">HX848_03190</name>
    <name evidence="8" type="ORF">HX853_01980</name>
    <name evidence="6" type="ORF">HX854_04400</name>
    <name evidence="5" type="ORF">HX858_04225</name>
    <name evidence="3" type="ORF">HX860_00100</name>
</gene>
<evidence type="ECO:0000313" key="10">
    <source>
        <dbReference type="Proteomes" id="UP000535457"/>
    </source>
</evidence>
<dbReference type="Proteomes" id="UP000559282">
    <property type="component" value="Unassembled WGS sequence"/>
</dbReference>
<protein>
    <submittedName>
        <fullName evidence="3">2-phospho-L-lactate transferase</fullName>
        <ecNumber evidence="3">2.7.8.28</ecNumber>
    </submittedName>
</protein>
<name>A0A7K4M5R3_9ARCH</name>
<proteinExistence type="inferred from homology"/>
<evidence type="ECO:0000313" key="3">
    <source>
        <dbReference type="EMBL" id="NWJ19479.1"/>
    </source>
</evidence>
<dbReference type="AlphaFoldDB" id="A0A7K4M5R3"/>
<dbReference type="Proteomes" id="UP000575480">
    <property type="component" value="Unassembled WGS sequence"/>
</dbReference>